<dbReference type="PROSITE" id="PS50157">
    <property type="entry name" value="ZINC_FINGER_C2H2_2"/>
    <property type="match status" value="2"/>
</dbReference>
<evidence type="ECO:0000313" key="4">
    <source>
        <dbReference type="EMBL" id="CAC5396141.1"/>
    </source>
</evidence>
<dbReference type="Pfam" id="PF00096">
    <property type="entry name" value="zf-C2H2"/>
    <property type="match status" value="1"/>
</dbReference>
<evidence type="ECO:0000313" key="5">
    <source>
        <dbReference type="Proteomes" id="UP000507470"/>
    </source>
</evidence>
<keyword evidence="1" id="KW-0862">Zinc</keyword>
<dbReference type="SMART" id="SM00355">
    <property type="entry name" value="ZnF_C2H2"/>
    <property type="match status" value="2"/>
</dbReference>
<dbReference type="InterPro" id="IPR036236">
    <property type="entry name" value="Znf_C2H2_sf"/>
</dbReference>
<dbReference type="Proteomes" id="UP000507470">
    <property type="component" value="Unassembled WGS sequence"/>
</dbReference>
<reference evidence="4 5" key="1">
    <citation type="submission" date="2020-06" db="EMBL/GenBank/DDBJ databases">
        <authorList>
            <person name="Li R."/>
            <person name="Bekaert M."/>
        </authorList>
    </citation>
    <scope>NUCLEOTIDE SEQUENCE [LARGE SCALE GENOMIC DNA]</scope>
    <source>
        <strain evidence="5">wild</strain>
    </source>
</reference>
<proteinExistence type="predicted"/>
<dbReference type="GO" id="GO:0008270">
    <property type="term" value="F:zinc ion binding"/>
    <property type="evidence" value="ECO:0007669"/>
    <property type="project" value="UniProtKB-KW"/>
</dbReference>
<name>A0A6J8CJZ8_MYTCO</name>
<dbReference type="AlphaFoldDB" id="A0A6J8CJZ8"/>
<dbReference type="Gene3D" id="3.30.160.60">
    <property type="entry name" value="Classic Zinc Finger"/>
    <property type="match status" value="1"/>
</dbReference>
<keyword evidence="5" id="KW-1185">Reference proteome</keyword>
<protein>
    <submittedName>
        <fullName evidence="4">KRAB</fullName>
    </submittedName>
</protein>
<sequence length="219" mass="26105">MAFIKDDGNYIIKDPEYCEINEDEIPVEDEIIVNENCARLFYHVKQENINSKYIVHTVQASEEPDISDIDNQIHQDYYHTDTFETKRKYVKTYRKRRVGCDICLRNFSNRRTMMQHRLSHDGKTTKRKQKMSENKKKNYHDIGTKVKKPTRDKTSECEICFRTLSSKSNLKRHMAVHLREPVYNRTFKCEICVLFQTIDNITDRLIQTNIMPLLESCNI</sequence>
<dbReference type="OrthoDB" id="654211at2759"/>
<dbReference type="InterPro" id="IPR013087">
    <property type="entry name" value="Znf_C2H2_type"/>
</dbReference>
<organism evidence="4 5">
    <name type="scientific">Mytilus coruscus</name>
    <name type="common">Sea mussel</name>
    <dbReference type="NCBI Taxonomy" id="42192"/>
    <lineage>
        <taxon>Eukaryota</taxon>
        <taxon>Metazoa</taxon>
        <taxon>Spiralia</taxon>
        <taxon>Lophotrochozoa</taxon>
        <taxon>Mollusca</taxon>
        <taxon>Bivalvia</taxon>
        <taxon>Autobranchia</taxon>
        <taxon>Pteriomorphia</taxon>
        <taxon>Mytilida</taxon>
        <taxon>Mytiloidea</taxon>
        <taxon>Mytilidae</taxon>
        <taxon>Mytilinae</taxon>
        <taxon>Mytilus</taxon>
    </lineage>
</organism>
<dbReference type="PROSITE" id="PS00028">
    <property type="entry name" value="ZINC_FINGER_C2H2_1"/>
    <property type="match status" value="2"/>
</dbReference>
<evidence type="ECO:0000256" key="1">
    <source>
        <dbReference type="PROSITE-ProRule" id="PRU00042"/>
    </source>
</evidence>
<keyword evidence="1" id="KW-0479">Metal-binding</keyword>
<keyword evidence="1" id="KW-0863">Zinc-finger</keyword>
<gene>
    <name evidence="4" type="ORF">MCOR_30740</name>
</gene>
<feature type="region of interest" description="Disordered" evidence="2">
    <location>
        <begin position="117"/>
        <end position="137"/>
    </location>
</feature>
<dbReference type="EMBL" id="CACVKT020005605">
    <property type="protein sequence ID" value="CAC5396141.1"/>
    <property type="molecule type" value="Genomic_DNA"/>
</dbReference>
<feature type="compositionally biased region" description="Basic and acidic residues" evidence="2">
    <location>
        <begin position="118"/>
        <end position="137"/>
    </location>
</feature>
<accession>A0A6J8CJZ8</accession>
<evidence type="ECO:0000256" key="2">
    <source>
        <dbReference type="SAM" id="MobiDB-lite"/>
    </source>
</evidence>
<feature type="domain" description="C2H2-type" evidence="3">
    <location>
        <begin position="155"/>
        <end position="182"/>
    </location>
</feature>
<evidence type="ECO:0000259" key="3">
    <source>
        <dbReference type="PROSITE" id="PS50157"/>
    </source>
</evidence>
<feature type="domain" description="C2H2-type" evidence="3">
    <location>
        <begin position="98"/>
        <end position="125"/>
    </location>
</feature>
<dbReference type="SUPFAM" id="SSF57667">
    <property type="entry name" value="beta-beta-alpha zinc fingers"/>
    <property type="match status" value="1"/>
</dbReference>